<keyword evidence="1" id="KW-0812">Transmembrane</keyword>
<evidence type="ECO:0000313" key="2">
    <source>
        <dbReference type="EMBL" id="MBX02259.1"/>
    </source>
</evidence>
<sequence length="140" mass="16211">MHDSGLLQSWSEYWVLGNFWWFLYFSIICVLDLWDAWGVLGVKFQRLKKFLFLDRIVRAIGINGMIGLNSYSLCEISNLLTFFLFRGIGYPALWPSHTCREPLDLTKNFTFDVISGILTDMRKIFPFGLFHLGGDEVNTG</sequence>
<keyword evidence="1" id="KW-1133">Transmembrane helix</keyword>
<organism evidence="2">
    <name type="scientific">Rhizophora mucronata</name>
    <name type="common">Asiatic mangrove</name>
    <dbReference type="NCBI Taxonomy" id="61149"/>
    <lineage>
        <taxon>Eukaryota</taxon>
        <taxon>Viridiplantae</taxon>
        <taxon>Streptophyta</taxon>
        <taxon>Embryophyta</taxon>
        <taxon>Tracheophyta</taxon>
        <taxon>Spermatophyta</taxon>
        <taxon>Magnoliopsida</taxon>
        <taxon>eudicotyledons</taxon>
        <taxon>Gunneridae</taxon>
        <taxon>Pentapetalae</taxon>
        <taxon>rosids</taxon>
        <taxon>fabids</taxon>
        <taxon>Malpighiales</taxon>
        <taxon>Rhizophoraceae</taxon>
        <taxon>Rhizophora</taxon>
    </lineage>
</organism>
<proteinExistence type="predicted"/>
<feature type="transmembrane region" description="Helical" evidence="1">
    <location>
        <begin position="20"/>
        <end position="40"/>
    </location>
</feature>
<reference evidence="2" key="1">
    <citation type="submission" date="2018-02" db="EMBL/GenBank/DDBJ databases">
        <title>Rhizophora mucronata_Transcriptome.</title>
        <authorList>
            <person name="Meera S.P."/>
            <person name="Sreeshan A."/>
            <person name="Augustine A."/>
        </authorList>
    </citation>
    <scope>NUCLEOTIDE SEQUENCE</scope>
    <source>
        <tissue evidence="2">Leaf</tissue>
    </source>
</reference>
<dbReference type="EMBL" id="GGEC01021775">
    <property type="protein sequence ID" value="MBX02259.1"/>
    <property type="molecule type" value="Transcribed_RNA"/>
</dbReference>
<keyword evidence="1" id="KW-0472">Membrane</keyword>
<accession>A0A2P2K925</accession>
<protein>
    <submittedName>
        <fullName evidence="2">Beta-hexosaminidase</fullName>
    </submittedName>
</protein>
<name>A0A2P2K925_RHIMU</name>
<dbReference type="InterPro" id="IPR017853">
    <property type="entry name" value="GH"/>
</dbReference>
<dbReference type="Gene3D" id="3.20.20.80">
    <property type="entry name" value="Glycosidases"/>
    <property type="match status" value="1"/>
</dbReference>
<dbReference type="AlphaFoldDB" id="A0A2P2K925"/>
<evidence type="ECO:0000256" key="1">
    <source>
        <dbReference type="SAM" id="Phobius"/>
    </source>
</evidence>
<dbReference type="SUPFAM" id="SSF51445">
    <property type="entry name" value="(Trans)glycosidases"/>
    <property type="match status" value="1"/>
</dbReference>